<gene>
    <name evidence="2" type="ORF">MSAN_01980600</name>
</gene>
<name>A0A8H7CPK1_9AGAR</name>
<accession>A0A8H7CPK1</accession>
<reference evidence="2" key="1">
    <citation type="submission" date="2020-05" db="EMBL/GenBank/DDBJ databases">
        <title>Mycena genomes resolve the evolution of fungal bioluminescence.</title>
        <authorList>
            <person name="Tsai I.J."/>
        </authorList>
    </citation>
    <scope>NUCLEOTIDE SEQUENCE</scope>
    <source>
        <strain evidence="2">160909Yilan</strain>
    </source>
</reference>
<dbReference type="EMBL" id="JACAZH010000023">
    <property type="protein sequence ID" value="KAF7343601.1"/>
    <property type="molecule type" value="Genomic_DNA"/>
</dbReference>
<evidence type="ECO:0000256" key="1">
    <source>
        <dbReference type="SAM" id="MobiDB-lite"/>
    </source>
</evidence>
<proteinExistence type="predicted"/>
<evidence type="ECO:0000313" key="2">
    <source>
        <dbReference type="EMBL" id="KAF7343601.1"/>
    </source>
</evidence>
<protein>
    <submittedName>
        <fullName evidence="2">Uncharacterized protein</fullName>
    </submittedName>
</protein>
<comment type="caution">
    <text evidence="2">The sequence shown here is derived from an EMBL/GenBank/DDBJ whole genome shotgun (WGS) entry which is preliminary data.</text>
</comment>
<dbReference type="Proteomes" id="UP000623467">
    <property type="component" value="Unassembled WGS sequence"/>
</dbReference>
<feature type="region of interest" description="Disordered" evidence="1">
    <location>
        <begin position="1"/>
        <end position="29"/>
    </location>
</feature>
<keyword evidence="3" id="KW-1185">Reference proteome</keyword>
<dbReference type="AlphaFoldDB" id="A0A8H7CPK1"/>
<feature type="compositionally biased region" description="Basic residues" evidence="1">
    <location>
        <begin position="9"/>
        <end position="19"/>
    </location>
</feature>
<sequence>MPTGPRAPPRCRNRRRRLPLPRPPRQSIRPFVRTQGATCRLPAAPASRDVIAASLLSFQSRLLAPLRPLARVSFLSRAHVRHAALCCSLTAHVTTAYARPLVPDVCPLPTRACMARRAVDVIPPPRVCIFSGVSPTSSPVASDGLQP</sequence>
<evidence type="ECO:0000313" key="3">
    <source>
        <dbReference type="Proteomes" id="UP000623467"/>
    </source>
</evidence>
<organism evidence="2 3">
    <name type="scientific">Mycena sanguinolenta</name>
    <dbReference type="NCBI Taxonomy" id="230812"/>
    <lineage>
        <taxon>Eukaryota</taxon>
        <taxon>Fungi</taxon>
        <taxon>Dikarya</taxon>
        <taxon>Basidiomycota</taxon>
        <taxon>Agaricomycotina</taxon>
        <taxon>Agaricomycetes</taxon>
        <taxon>Agaricomycetidae</taxon>
        <taxon>Agaricales</taxon>
        <taxon>Marasmiineae</taxon>
        <taxon>Mycenaceae</taxon>
        <taxon>Mycena</taxon>
    </lineage>
</organism>